<protein>
    <submittedName>
        <fullName evidence="2">AbgT family transporter</fullName>
    </submittedName>
</protein>
<reference evidence="2 3" key="1">
    <citation type="submission" date="2019-07" db="EMBL/GenBank/DDBJ databases">
        <title>Genome sequence of 2 isolates from Red Sea Mangroves.</title>
        <authorList>
            <person name="Sefrji F."/>
            <person name="Michoud G."/>
            <person name="Merlino G."/>
            <person name="Daffonchio D."/>
        </authorList>
    </citation>
    <scope>NUCLEOTIDE SEQUENCE [LARGE SCALE GENOMIC DNA]</scope>
    <source>
        <strain evidence="2 3">R1DC41</strain>
    </source>
</reference>
<dbReference type="InterPro" id="IPR004697">
    <property type="entry name" value="AbgT"/>
</dbReference>
<evidence type="ECO:0000313" key="3">
    <source>
        <dbReference type="Proteomes" id="UP000593626"/>
    </source>
</evidence>
<feature type="transmembrane region" description="Helical" evidence="1">
    <location>
        <begin position="473"/>
        <end position="498"/>
    </location>
</feature>
<dbReference type="Pfam" id="PF03806">
    <property type="entry name" value="ABG_transport"/>
    <property type="match status" value="1"/>
</dbReference>
<organism evidence="2 3">
    <name type="scientific">Mangrovibacillus cuniculi</name>
    <dbReference type="NCBI Taxonomy" id="2593652"/>
    <lineage>
        <taxon>Bacteria</taxon>
        <taxon>Bacillati</taxon>
        <taxon>Bacillota</taxon>
        <taxon>Bacilli</taxon>
        <taxon>Bacillales</taxon>
        <taxon>Bacillaceae</taxon>
        <taxon>Mangrovibacillus</taxon>
    </lineage>
</organism>
<feature type="transmembrane region" description="Helical" evidence="1">
    <location>
        <begin position="443"/>
        <end position="461"/>
    </location>
</feature>
<gene>
    <name evidence="2" type="ORF">G8O30_11750</name>
</gene>
<evidence type="ECO:0000256" key="1">
    <source>
        <dbReference type="SAM" id="Phobius"/>
    </source>
</evidence>
<sequence length="512" mass="54767">MEPNTVTVQEESKRGLFQRGLDIVEKYGNKLPDPVTLFIIFAVATLVLSFIGAKLGWSATNPGTGEEVVVTSLLTKAGLQDILTKMVSNFAQFPPLGLVLVTMIGVGLAEGVGLISALLKKIVLSTSKRLITVSIVVAGILANMAGDAGFIVLPPLAALIFASVGRHPVAGMVAAYASVAGGFSANITVNMLDALLAGITQSSAEIAMPGYVANPAMNWYFMAASCLFIVPLAVWVTDKVVEPRLPTYTGPQIKMEKLSEKENSGLKWAGLVTVVYFALIALTIVPENGALRAEDGGVIVSPFMSSLVPFIMGMFLFPALAYGIKTKELKSDKDMANLMSTAMSGMGMYIILAFFAAQFIAYFNWSNMGVVMAISGADLLKSMNLTGLPLLLGFIFICATLNLFIASSSAKWALVGPVFVPMFYYLDYSPAVTQLIYRIGDSITNPITPMFAYFAILLAMAKKYDKNMGLGSLIAVMLPYSIFFAIGWLLFFGIWFVLGLPLGPGEGIFLGE</sequence>
<dbReference type="Proteomes" id="UP000593626">
    <property type="component" value="Chromosome"/>
</dbReference>
<proteinExistence type="predicted"/>
<dbReference type="RefSeq" id="WP_239672248.1">
    <property type="nucleotide sequence ID" value="NZ_CP049742.1"/>
</dbReference>
<keyword evidence="3" id="KW-1185">Reference proteome</keyword>
<feature type="transmembrane region" description="Helical" evidence="1">
    <location>
        <begin position="306"/>
        <end position="324"/>
    </location>
</feature>
<feature type="transmembrane region" description="Helical" evidence="1">
    <location>
        <begin position="131"/>
        <end position="153"/>
    </location>
</feature>
<dbReference type="PANTHER" id="PTHR30282:SF0">
    <property type="entry name" value="P-AMINOBENZOYL-GLUTAMATE TRANSPORT PROTEIN"/>
    <property type="match status" value="1"/>
</dbReference>
<keyword evidence="1" id="KW-0472">Membrane</keyword>
<feature type="transmembrane region" description="Helical" evidence="1">
    <location>
        <begin position="217"/>
        <end position="236"/>
    </location>
</feature>
<keyword evidence="1" id="KW-0812">Transmembrane</keyword>
<dbReference type="KEGG" id="mcui:G8O30_11750"/>
<feature type="transmembrane region" description="Helical" evidence="1">
    <location>
        <begin position="385"/>
        <end position="405"/>
    </location>
</feature>
<feature type="transmembrane region" description="Helical" evidence="1">
    <location>
        <begin position="35"/>
        <end position="57"/>
    </location>
</feature>
<accession>A0A7S8CCV9</accession>
<dbReference type="GO" id="GO:0015558">
    <property type="term" value="F:secondary active p-aminobenzoyl-glutamate transmembrane transporter activity"/>
    <property type="evidence" value="ECO:0007669"/>
    <property type="project" value="InterPro"/>
</dbReference>
<dbReference type="AlphaFoldDB" id="A0A7S8CCV9"/>
<feature type="transmembrane region" description="Helical" evidence="1">
    <location>
        <begin position="345"/>
        <end position="365"/>
    </location>
</feature>
<feature type="transmembrane region" description="Helical" evidence="1">
    <location>
        <begin position="412"/>
        <end position="431"/>
    </location>
</feature>
<dbReference type="EMBL" id="CP049742">
    <property type="protein sequence ID" value="QPC47577.1"/>
    <property type="molecule type" value="Genomic_DNA"/>
</dbReference>
<keyword evidence="1" id="KW-1133">Transmembrane helix</keyword>
<dbReference type="PANTHER" id="PTHR30282">
    <property type="entry name" value="P-AMINOBENZOYL GLUTAMATE TRANSPORTER"/>
    <property type="match status" value="1"/>
</dbReference>
<dbReference type="GO" id="GO:1902604">
    <property type="term" value="P:p-aminobenzoyl-glutamate transmembrane transport"/>
    <property type="evidence" value="ECO:0007669"/>
    <property type="project" value="InterPro"/>
</dbReference>
<evidence type="ECO:0000313" key="2">
    <source>
        <dbReference type="EMBL" id="QPC47577.1"/>
    </source>
</evidence>
<feature type="transmembrane region" description="Helical" evidence="1">
    <location>
        <begin position="265"/>
        <end position="286"/>
    </location>
</feature>
<name>A0A7S8CCV9_9BACI</name>
<feature type="transmembrane region" description="Helical" evidence="1">
    <location>
        <begin position="96"/>
        <end position="119"/>
    </location>
</feature>